<evidence type="ECO:0000256" key="1">
    <source>
        <dbReference type="ARBA" id="ARBA00022603"/>
    </source>
</evidence>
<dbReference type="Pfam" id="PF10672">
    <property type="entry name" value="Methyltrans_SAM"/>
    <property type="match status" value="1"/>
</dbReference>
<dbReference type="PANTHER" id="PTHR43042">
    <property type="entry name" value="SAM-DEPENDENT METHYLTRANSFERASE"/>
    <property type="match status" value="1"/>
</dbReference>
<dbReference type="Gene3D" id="2.60.40.1180">
    <property type="entry name" value="Golgi alpha-mannosidase II"/>
    <property type="match status" value="1"/>
</dbReference>
<dbReference type="GO" id="GO:0008168">
    <property type="term" value="F:methyltransferase activity"/>
    <property type="evidence" value="ECO:0007669"/>
    <property type="project" value="UniProtKB-KW"/>
</dbReference>
<evidence type="ECO:0000313" key="6">
    <source>
        <dbReference type="Proteomes" id="UP000824128"/>
    </source>
</evidence>
<accession>A0A9D1N3A3</accession>
<organism evidence="5 6">
    <name type="scientific">Candidatus Aphodomorpha intestinavium</name>
    <dbReference type="NCBI Taxonomy" id="2840672"/>
    <lineage>
        <taxon>Bacteria</taxon>
        <taxon>Bacillati</taxon>
        <taxon>Bacillota</taxon>
        <taxon>Clostridia</taxon>
        <taxon>Eubacteriales</taxon>
        <taxon>Candidatus Aphodomorpha</taxon>
    </lineage>
</organism>
<keyword evidence="1 5" id="KW-0489">Methyltransferase</keyword>
<dbReference type="Proteomes" id="UP000824128">
    <property type="component" value="Unassembled WGS sequence"/>
</dbReference>
<evidence type="ECO:0000259" key="4">
    <source>
        <dbReference type="Pfam" id="PF10672"/>
    </source>
</evidence>
<dbReference type="GO" id="GO:0032259">
    <property type="term" value="P:methylation"/>
    <property type="evidence" value="ECO:0007669"/>
    <property type="project" value="UniProtKB-KW"/>
</dbReference>
<evidence type="ECO:0000256" key="2">
    <source>
        <dbReference type="ARBA" id="ARBA00022679"/>
    </source>
</evidence>
<evidence type="ECO:0000313" key="5">
    <source>
        <dbReference type="EMBL" id="HIU93997.1"/>
    </source>
</evidence>
<proteinExistence type="predicted"/>
<dbReference type="SUPFAM" id="SSF53335">
    <property type="entry name" value="S-adenosyl-L-methionine-dependent methyltransferases"/>
    <property type="match status" value="1"/>
</dbReference>
<comment type="caution">
    <text evidence="5">The sequence shown here is derived from an EMBL/GenBank/DDBJ whole genome shotgun (WGS) entry which is preliminary data.</text>
</comment>
<keyword evidence="3" id="KW-0949">S-adenosyl-L-methionine</keyword>
<dbReference type="EMBL" id="DVNZ01000078">
    <property type="protein sequence ID" value="HIU93997.1"/>
    <property type="molecule type" value="Genomic_DNA"/>
</dbReference>
<keyword evidence="2" id="KW-0808">Transferase</keyword>
<dbReference type="InterPro" id="IPR029063">
    <property type="entry name" value="SAM-dependent_MTases_sf"/>
</dbReference>
<dbReference type="PANTHER" id="PTHR43042:SF2">
    <property type="entry name" value="SAM-DEPENDENT METHYLTRANSFERASE"/>
    <property type="match status" value="1"/>
</dbReference>
<dbReference type="InterPro" id="IPR013780">
    <property type="entry name" value="Glyco_hydro_b"/>
</dbReference>
<name>A0A9D1N3A3_9FIRM</name>
<sequence length="282" mass="31281">MYLADGWREYELLDAGGGMKLERWGDVTLLRPDPQAVWPIRTREADAVYHRSARGGGHWEFLRPLPESWRIRYRDLAFLVRPTGFKHTGLFPEQAVNWDWMRGHVEHKLAADGACRVLNLFAYTGGATCACLKSGAHVTHVDAARGMVAWAKENAALCGVQDAPARYLVDDCVKFVQRELRRGSRYDGIVMDPPSYGRGPGGELWKIEDSLYPLVEACARLLSDRPAFFLINSYTTGLAPTVLRDVLRVALPDGHAEAGEVGLPIRRGGLVLPCGAAGRWTP</sequence>
<protein>
    <submittedName>
        <fullName evidence="5">Class I SAM-dependent methyltransferase</fullName>
    </submittedName>
</protein>
<reference evidence="5" key="2">
    <citation type="journal article" date="2021" name="PeerJ">
        <title>Extensive microbial diversity within the chicken gut microbiome revealed by metagenomics and culture.</title>
        <authorList>
            <person name="Gilroy R."/>
            <person name="Ravi A."/>
            <person name="Getino M."/>
            <person name="Pursley I."/>
            <person name="Horton D.L."/>
            <person name="Alikhan N.F."/>
            <person name="Baker D."/>
            <person name="Gharbi K."/>
            <person name="Hall N."/>
            <person name="Watson M."/>
            <person name="Adriaenssens E.M."/>
            <person name="Foster-Nyarko E."/>
            <person name="Jarju S."/>
            <person name="Secka A."/>
            <person name="Antonio M."/>
            <person name="Oren A."/>
            <person name="Chaudhuri R.R."/>
            <person name="La Ragione R."/>
            <person name="Hildebrand F."/>
            <person name="Pallen M.J."/>
        </authorList>
    </citation>
    <scope>NUCLEOTIDE SEQUENCE</scope>
    <source>
        <strain evidence="5">ChiGjej2B2-16831</strain>
    </source>
</reference>
<evidence type="ECO:0000256" key="3">
    <source>
        <dbReference type="ARBA" id="ARBA00022691"/>
    </source>
</evidence>
<dbReference type="CDD" id="cd02440">
    <property type="entry name" value="AdoMet_MTases"/>
    <property type="match status" value="1"/>
</dbReference>
<reference evidence="5" key="1">
    <citation type="submission" date="2020-10" db="EMBL/GenBank/DDBJ databases">
        <authorList>
            <person name="Gilroy R."/>
        </authorList>
    </citation>
    <scope>NUCLEOTIDE SEQUENCE</scope>
    <source>
        <strain evidence="5">ChiGjej2B2-16831</strain>
    </source>
</reference>
<dbReference type="AlphaFoldDB" id="A0A9D1N3A3"/>
<dbReference type="InterPro" id="IPR019614">
    <property type="entry name" value="SAM-dep_methyl-trfase"/>
</dbReference>
<dbReference type="Gene3D" id="3.40.50.150">
    <property type="entry name" value="Vaccinia Virus protein VP39"/>
    <property type="match status" value="1"/>
</dbReference>
<gene>
    <name evidence="5" type="ORF">IAD24_02445</name>
</gene>
<feature type="domain" description="S-adenosylmethionine-dependent methyltransferase" evidence="4">
    <location>
        <begin position="59"/>
        <end position="199"/>
    </location>
</feature>